<name>A0A087TZ58_STEMI</name>
<keyword evidence="3" id="KW-1185">Reference proteome</keyword>
<evidence type="ECO:0000259" key="1">
    <source>
        <dbReference type="Pfam" id="PF21787"/>
    </source>
</evidence>
<dbReference type="InterPro" id="IPR048365">
    <property type="entry name" value="TNP-like_RNaseH_N"/>
</dbReference>
<protein>
    <recommendedName>
        <fullName evidence="1">Transposable element P transposase-like RNase H domain-containing protein</fullName>
    </recommendedName>
</protein>
<accession>A0A087TZ58</accession>
<dbReference type="EMBL" id="KK117408">
    <property type="protein sequence ID" value="KFM70397.1"/>
    <property type="molecule type" value="Genomic_DNA"/>
</dbReference>
<dbReference type="Proteomes" id="UP000054359">
    <property type="component" value="Unassembled WGS sequence"/>
</dbReference>
<feature type="non-terminal residue" evidence="2">
    <location>
        <position position="119"/>
    </location>
</feature>
<dbReference type="OMA" id="QMSTHVN"/>
<organism evidence="2 3">
    <name type="scientific">Stegodyphus mimosarum</name>
    <name type="common">African social velvet spider</name>
    <dbReference type="NCBI Taxonomy" id="407821"/>
    <lineage>
        <taxon>Eukaryota</taxon>
        <taxon>Metazoa</taxon>
        <taxon>Ecdysozoa</taxon>
        <taxon>Arthropoda</taxon>
        <taxon>Chelicerata</taxon>
        <taxon>Arachnida</taxon>
        <taxon>Araneae</taxon>
        <taxon>Araneomorphae</taxon>
        <taxon>Entelegynae</taxon>
        <taxon>Eresoidea</taxon>
        <taxon>Eresidae</taxon>
        <taxon>Stegodyphus</taxon>
    </lineage>
</organism>
<evidence type="ECO:0000313" key="3">
    <source>
        <dbReference type="Proteomes" id="UP000054359"/>
    </source>
</evidence>
<dbReference type="AlphaFoldDB" id="A0A087TZ58"/>
<sequence>MISSIYLSYKETVALVPVNNMNADYLCCLTRKDLHILDKAGFSVVSMISDNNRINRNMFQKLGHEQMSTHVNNPANNKTKKIILFDSVHLLKSIRNNWINQLDAQIYFFVLISIIHQNV</sequence>
<gene>
    <name evidence="2" type="ORF">X975_13510</name>
</gene>
<evidence type="ECO:0000313" key="2">
    <source>
        <dbReference type="EMBL" id="KFM70397.1"/>
    </source>
</evidence>
<dbReference type="OrthoDB" id="6771146at2759"/>
<proteinExistence type="predicted"/>
<dbReference type="Pfam" id="PF21787">
    <property type="entry name" value="TNP-like_RNaseH_N"/>
    <property type="match status" value="1"/>
</dbReference>
<reference evidence="2 3" key="1">
    <citation type="submission" date="2013-11" db="EMBL/GenBank/DDBJ databases">
        <title>Genome sequencing of Stegodyphus mimosarum.</title>
        <authorList>
            <person name="Bechsgaard J."/>
        </authorList>
    </citation>
    <scope>NUCLEOTIDE SEQUENCE [LARGE SCALE GENOMIC DNA]</scope>
</reference>
<feature type="domain" description="Transposable element P transposase-like RNase H" evidence="1">
    <location>
        <begin position="1"/>
        <end position="63"/>
    </location>
</feature>